<evidence type="ECO:0000313" key="1">
    <source>
        <dbReference type="EMBL" id="GGX03276.1"/>
    </source>
</evidence>
<keyword evidence="2" id="KW-1185">Reference proteome</keyword>
<organism evidence="1 2">
    <name type="scientific">Undibacterium macrobrachii</name>
    <dbReference type="NCBI Taxonomy" id="1119058"/>
    <lineage>
        <taxon>Bacteria</taxon>
        <taxon>Pseudomonadati</taxon>
        <taxon>Pseudomonadota</taxon>
        <taxon>Betaproteobacteria</taxon>
        <taxon>Burkholderiales</taxon>
        <taxon>Oxalobacteraceae</taxon>
        <taxon>Undibacterium</taxon>
    </lineage>
</organism>
<comment type="caution">
    <text evidence="1">The sequence shown here is derived from an EMBL/GenBank/DDBJ whole genome shotgun (WGS) entry which is preliminary data.</text>
</comment>
<dbReference type="Proteomes" id="UP000620127">
    <property type="component" value="Unassembled WGS sequence"/>
</dbReference>
<evidence type="ECO:0000313" key="2">
    <source>
        <dbReference type="Proteomes" id="UP000620127"/>
    </source>
</evidence>
<dbReference type="EMBL" id="BMYT01000001">
    <property type="protein sequence ID" value="GGX03276.1"/>
    <property type="molecule type" value="Genomic_DNA"/>
</dbReference>
<accession>A0ABQ2X7I9</accession>
<sequence length="62" mass="7099">MDGAVQQAAQLGRQLNALISFDEIKTLFYLIHFIESMWQRLLGSGRRAELDHFALKAYITDS</sequence>
<gene>
    <name evidence="1" type="ORF">GCM10011282_06730</name>
</gene>
<protein>
    <recommendedName>
        <fullName evidence="3">Transposase</fullName>
    </recommendedName>
</protein>
<name>A0ABQ2X7I9_9BURK</name>
<proteinExistence type="predicted"/>
<reference evidence="2" key="1">
    <citation type="journal article" date="2019" name="Int. J. Syst. Evol. Microbiol.">
        <title>The Global Catalogue of Microorganisms (GCM) 10K type strain sequencing project: providing services to taxonomists for standard genome sequencing and annotation.</title>
        <authorList>
            <consortium name="The Broad Institute Genomics Platform"/>
            <consortium name="The Broad Institute Genome Sequencing Center for Infectious Disease"/>
            <person name="Wu L."/>
            <person name="Ma J."/>
        </authorList>
    </citation>
    <scope>NUCLEOTIDE SEQUENCE [LARGE SCALE GENOMIC DNA]</scope>
    <source>
        <strain evidence="2">KCTC 23916</strain>
    </source>
</reference>
<evidence type="ECO:0008006" key="3">
    <source>
        <dbReference type="Google" id="ProtNLM"/>
    </source>
</evidence>